<dbReference type="InterPro" id="IPR012334">
    <property type="entry name" value="Pectin_lyas_fold"/>
</dbReference>
<dbReference type="EMBL" id="CP035807">
    <property type="protein sequence ID" value="QEN03925.1"/>
    <property type="molecule type" value="Genomic_DNA"/>
</dbReference>
<reference evidence="5 6" key="2">
    <citation type="submission" date="2019-09" db="EMBL/GenBank/DDBJ databases">
        <title>Complete Genome Sequence and Methylome Analysis of free living Spirochaetas.</title>
        <authorList>
            <person name="Leshcheva N."/>
            <person name="Mikheeva N."/>
        </authorList>
    </citation>
    <scope>NUCLEOTIDE SEQUENCE [LARGE SCALE GENOMIC DNA]</scope>
    <source>
        <strain evidence="5 6">P</strain>
    </source>
</reference>
<feature type="domain" description="Pectinesterase catalytic" evidence="4">
    <location>
        <begin position="13"/>
        <end position="145"/>
    </location>
</feature>
<dbReference type="GO" id="GO:0009279">
    <property type="term" value="C:cell outer membrane"/>
    <property type="evidence" value="ECO:0007669"/>
    <property type="project" value="TreeGrafter"/>
</dbReference>
<proteinExistence type="inferred from homology"/>
<comment type="similarity">
    <text evidence="1">Belongs to the pectinesterase family.</text>
</comment>
<sequence>MDIVIRKNVGPNSEYITIQGALDSLDSLDSLDDSKVVIYLEEGIYNEKVRVLNPNVSIIGTSREKCIISYNDHATKILEDSSKMGTFNSFTMYIGCENFYMENITIENSSGRGQIVGQAVALYVDSNKVHIKNCCLLGHQDTLFTGPIPTDPLPKWINPQFEFSYTNEASEVIFNQLFEDCLIMGDFDFIFGSANAIFQNCEIYSKKNNDYKQCYITAASHVKGGISEYIFKNCKLTGDAKKGSVYLGRPWRPYGRVSFIDCYLGDHIHPNGWHNWDDKKREKTVKYVEVNCSGKGSKSGDRVSWAIIS</sequence>
<feature type="domain" description="Pectinesterase catalytic" evidence="4">
    <location>
        <begin position="175"/>
        <end position="306"/>
    </location>
</feature>
<dbReference type="AlphaFoldDB" id="A0A5C1Q7C3"/>
<dbReference type="InterPro" id="IPR000070">
    <property type="entry name" value="Pectinesterase_cat"/>
</dbReference>
<dbReference type="PANTHER" id="PTHR31321">
    <property type="entry name" value="ACYL-COA THIOESTER HYDROLASE YBHC-RELATED"/>
    <property type="match status" value="1"/>
</dbReference>
<dbReference type="OrthoDB" id="9804686at2"/>
<dbReference type="InterPro" id="IPR011050">
    <property type="entry name" value="Pectin_lyase_fold/virulence"/>
</dbReference>
<protein>
    <submittedName>
        <fullName evidence="5">Pectin methylesterase</fullName>
    </submittedName>
</protein>
<organism evidence="5 6">
    <name type="scientific">Thiospirochaeta perfilievii</name>
    <dbReference type="NCBI Taxonomy" id="252967"/>
    <lineage>
        <taxon>Bacteria</taxon>
        <taxon>Pseudomonadati</taxon>
        <taxon>Spirochaetota</taxon>
        <taxon>Spirochaetia</taxon>
        <taxon>Spirochaetales</taxon>
        <taxon>Spirochaetaceae</taxon>
        <taxon>Thiospirochaeta</taxon>
    </lineage>
</organism>
<dbReference type="GO" id="GO:0042545">
    <property type="term" value="P:cell wall modification"/>
    <property type="evidence" value="ECO:0007669"/>
    <property type="project" value="InterPro"/>
</dbReference>
<dbReference type="RefSeq" id="WP_149567182.1">
    <property type="nucleotide sequence ID" value="NZ_CP035807.1"/>
</dbReference>
<evidence type="ECO:0000256" key="1">
    <source>
        <dbReference type="ARBA" id="ARBA00008891"/>
    </source>
</evidence>
<dbReference type="Proteomes" id="UP000323824">
    <property type="component" value="Chromosome"/>
</dbReference>
<evidence type="ECO:0000313" key="6">
    <source>
        <dbReference type="Proteomes" id="UP000323824"/>
    </source>
</evidence>
<evidence type="ECO:0000256" key="3">
    <source>
        <dbReference type="ARBA" id="ARBA00023085"/>
    </source>
</evidence>
<keyword evidence="6" id="KW-1185">Reference proteome</keyword>
<accession>A0A5C1Q7C3</accession>
<name>A0A5C1Q7C3_9SPIO</name>
<evidence type="ECO:0000259" key="4">
    <source>
        <dbReference type="Pfam" id="PF01095"/>
    </source>
</evidence>
<evidence type="ECO:0000256" key="2">
    <source>
        <dbReference type="ARBA" id="ARBA00022801"/>
    </source>
</evidence>
<evidence type="ECO:0000313" key="5">
    <source>
        <dbReference type="EMBL" id="QEN03925.1"/>
    </source>
</evidence>
<dbReference type="Pfam" id="PF01095">
    <property type="entry name" value="Pectinesterase"/>
    <property type="match status" value="2"/>
</dbReference>
<dbReference type="SUPFAM" id="SSF51126">
    <property type="entry name" value="Pectin lyase-like"/>
    <property type="match status" value="1"/>
</dbReference>
<keyword evidence="2" id="KW-0378">Hydrolase</keyword>
<reference evidence="5 6" key="1">
    <citation type="submission" date="2019-02" db="EMBL/GenBank/DDBJ databases">
        <authorList>
            <person name="Fomenkov A."/>
            <person name="Dubinina G."/>
            <person name="Grabovich M."/>
            <person name="Vincze T."/>
            <person name="Roberts R.J."/>
        </authorList>
    </citation>
    <scope>NUCLEOTIDE SEQUENCE [LARGE SCALE GENOMIC DNA]</scope>
    <source>
        <strain evidence="5 6">P</strain>
    </source>
</reference>
<dbReference type="PANTHER" id="PTHR31321:SF57">
    <property type="entry name" value="PECTINESTERASE 53-RELATED"/>
    <property type="match status" value="1"/>
</dbReference>
<gene>
    <name evidence="5" type="ORF">EW093_04160</name>
</gene>
<dbReference type="GO" id="GO:0030599">
    <property type="term" value="F:pectinesterase activity"/>
    <property type="evidence" value="ECO:0007669"/>
    <property type="project" value="InterPro"/>
</dbReference>
<keyword evidence="3" id="KW-0063">Aspartyl esterase</keyword>
<dbReference type="KEGG" id="sper:EW093_04160"/>
<dbReference type="Gene3D" id="2.160.20.10">
    <property type="entry name" value="Single-stranded right-handed beta-helix, Pectin lyase-like"/>
    <property type="match status" value="1"/>
</dbReference>